<dbReference type="Gene3D" id="1.10.3860.10">
    <property type="entry name" value="Sodium:dicarboxylate symporter"/>
    <property type="match status" value="1"/>
</dbReference>
<keyword evidence="3" id="KW-1003">Cell membrane</keyword>
<name>A0ABW3H562_9SPHN</name>
<proteinExistence type="predicted"/>
<accession>A0ABW3H562</accession>
<evidence type="ECO:0000256" key="1">
    <source>
        <dbReference type="ARBA" id="ARBA00004651"/>
    </source>
</evidence>
<feature type="transmembrane region" description="Helical" evidence="7">
    <location>
        <begin position="184"/>
        <end position="204"/>
    </location>
</feature>
<feature type="transmembrane region" description="Helical" evidence="7">
    <location>
        <begin position="349"/>
        <end position="373"/>
    </location>
</feature>
<feature type="transmembrane region" description="Helical" evidence="7">
    <location>
        <begin position="81"/>
        <end position="103"/>
    </location>
</feature>
<sequence length="414" mass="41983">MSGALRGWFAIPLWQRILGALVLGVALGLLLGEQARAIAWIGDLWIRLIRMMVLPLVLAMIVGGVAAMGDPARLGRVGARTVLLLVGMTTLAICVGLALGTLLRPGAGMAIAAAAEPAKAARGIGEQMLAIVPVNVFQALAGGETLPVIVFAMALGTGVLLAGEAARPVAAMADAAGQAILRAVRLFMELAPLGALALVANAIGNHGLAVFANLSLLAIGLAAGVLFQILVVQGLVVRLLGRMGAGRFFRDILEAVLVAFSTTSSAATLPVSLRVAQERLGLSGPLVSAVIPLGASIARDGTGVYVGLLCMFSAQAFGVELSAIDYLVLVLGSVLLSLGAAGVPSASLFMLSGVLSLIGIGEAQTAAVVAFILPFDRLLDMIRTVPNVTANLAVATAVARNEAVAGSKESSNEA</sequence>
<dbReference type="SUPFAM" id="SSF118215">
    <property type="entry name" value="Proton glutamate symport protein"/>
    <property type="match status" value="1"/>
</dbReference>
<evidence type="ECO:0000256" key="2">
    <source>
        <dbReference type="ARBA" id="ARBA00022448"/>
    </source>
</evidence>
<evidence type="ECO:0000256" key="7">
    <source>
        <dbReference type="SAM" id="Phobius"/>
    </source>
</evidence>
<evidence type="ECO:0000256" key="6">
    <source>
        <dbReference type="ARBA" id="ARBA00023136"/>
    </source>
</evidence>
<dbReference type="EMBL" id="JBHTJG010000003">
    <property type="protein sequence ID" value="MFD0946523.1"/>
    <property type="molecule type" value="Genomic_DNA"/>
</dbReference>
<comment type="subcellular location">
    <subcellularLocation>
        <location evidence="1">Cell membrane</location>
        <topology evidence="1">Multi-pass membrane protein</topology>
    </subcellularLocation>
</comment>
<keyword evidence="5 7" id="KW-1133">Transmembrane helix</keyword>
<dbReference type="Pfam" id="PF00375">
    <property type="entry name" value="SDF"/>
    <property type="match status" value="1"/>
</dbReference>
<evidence type="ECO:0000313" key="9">
    <source>
        <dbReference type="Proteomes" id="UP001596977"/>
    </source>
</evidence>
<dbReference type="InterPro" id="IPR036458">
    <property type="entry name" value="Na:dicarbo_symporter_sf"/>
</dbReference>
<gene>
    <name evidence="8" type="ORF">ACFQ1E_09260</name>
</gene>
<evidence type="ECO:0000256" key="3">
    <source>
        <dbReference type="ARBA" id="ARBA00022475"/>
    </source>
</evidence>
<evidence type="ECO:0000256" key="4">
    <source>
        <dbReference type="ARBA" id="ARBA00022692"/>
    </source>
</evidence>
<feature type="transmembrane region" description="Helical" evidence="7">
    <location>
        <begin position="216"/>
        <end position="240"/>
    </location>
</feature>
<reference evidence="9" key="1">
    <citation type="journal article" date="2019" name="Int. J. Syst. Evol. Microbiol.">
        <title>The Global Catalogue of Microorganisms (GCM) 10K type strain sequencing project: providing services to taxonomists for standard genome sequencing and annotation.</title>
        <authorList>
            <consortium name="The Broad Institute Genomics Platform"/>
            <consortium name="The Broad Institute Genome Sequencing Center for Infectious Disease"/>
            <person name="Wu L."/>
            <person name="Ma J."/>
        </authorList>
    </citation>
    <scope>NUCLEOTIDE SEQUENCE [LARGE SCALE GENOMIC DNA]</scope>
    <source>
        <strain evidence="9">CCUG 62982</strain>
    </source>
</reference>
<keyword evidence="2" id="KW-0813">Transport</keyword>
<dbReference type="RefSeq" id="WP_264943891.1">
    <property type="nucleotide sequence ID" value="NZ_JAPDRA010000003.1"/>
</dbReference>
<feature type="transmembrane region" description="Helical" evidence="7">
    <location>
        <begin position="324"/>
        <end position="343"/>
    </location>
</feature>
<evidence type="ECO:0000256" key="5">
    <source>
        <dbReference type="ARBA" id="ARBA00022989"/>
    </source>
</evidence>
<protein>
    <submittedName>
        <fullName evidence="8">Dicarboxylate/amino acid:cation symporter</fullName>
    </submittedName>
</protein>
<evidence type="ECO:0000313" key="8">
    <source>
        <dbReference type="EMBL" id="MFD0946523.1"/>
    </source>
</evidence>
<keyword evidence="9" id="KW-1185">Reference proteome</keyword>
<dbReference type="PANTHER" id="PTHR42865">
    <property type="entry name" value="PROTON/GLUTAMATE-ASPARTATE SYMPORTER"/>
    <property type="match status" value="1"/>
</dbReference>
<organism evidence="8 9">
    <name type="scientific">Sphingomonas canadensis</name>
    <dbReference type="NCBI Taxonomy" id="1219257"/>
    <lineage>
        <taxon>Bacteria</taxon>
        <taxon>Pseudomonadati</taxon>
        <taxon>Pseudomonadota</taxon>
        <taxon>Alphaproteobacteria</taxon>
        <taxon>Sphingomonadales</taxon>
        <taxon>Sphingomonadaceae</taxon>
        <taxon>Sphingomonas</taxon>
    </lineage>
</organism>
<keyword evidence="4 7" id="KW-0812">Transmembrane</keyword>
<keyword evidence="6 7" id="KW-0472">Membrane</keyword>
<dbReference type="PANTHER" id="PTHR42865:SF7">
    <property type="entry name" value="PROTON_GLUTAMATE-ASPARTATE SYMPORTER"/>
    <property type="match status" value="1"/>
</dbReference>
<dbReference type="Proteomes" id="UP001596977">
    <property type="component" value="Unassembled WGS sequence"/>
</dbReference>
<comment type="caution">
    <text evidence="8">The sequence shown here is derived from an EMBL/GenBank/DDBJ whole genome shotgun (WGS) entry which is preliminary data.</text>
</comment>
<feature type="transmembrane region" description="Helical" evidence="7">
    <location>
        <begin position="47"/>
        <end position="69"/>
    </location>
</feature>
<dbReference type="InterPro" id="IPR001991">
    <property type="entry name" value="Na-dicarboxylate_symporter"/>
</dbReference>
<dbReference type="PRINTS" id="PR00173">
    <property type="entry name" value="EDTRNSPORT"/>
</dbReference>